<protein>
    <recommendedName>
        <fullName evidence="4">Zn-finger containing protein</fullName>
    </recommendedName>
</protein>
<evidence type="ECO:0000313" key="2">
    <source>
        <dbReference type="EMBL" id="AMC92581.1"/>
    </source>
</evidence>
<gene>
    <name evidence="2" type="ORF">AOC36_00800</name>
</gene>
<dbReference type="Proteomes" id="UP000063781">
    <property type="component" value="Chromosome"/>
</dbReference>
<keyword evidence="1" id="KW-0812">Transmembrane</keyword>
<evidence type="ECO:0000313" key="3">
    <source>
        <dbReference type="Proteomes" id="UP000063781"/>
    </source>
</evidence>
<keyword evidence="1" id="KW-0472">Membrane</keyword>
<keyword evidence="1" id="KW-1133">Transmembrane helix</keyword>
<evidence type="ECO:0000256" key="1">
    <source>
        <dbReference type="SAM" id="Phobius"/>
    </source>
</evidence>
<evidence type="ECO:0008006" key="4">
    <source>
        <dbReference type="Google" id="ProtNLM"/>
    </source>
</evidence>
<dbReference type="KEGG" id="erl:AOC36_00800"/>
<reference evidence="2 3" key="1">
    <citation type="submission" date="2015-10" db="EMBL/GenBank/DDBJ databases">
        <title>Erysipelothrix larvae sp. LV19 isolated from the larval gut of the rhinoceros beetle, Trypoxylus dichotomus.</title>
        <authorList>
            <person name="Lim S."/>
            <person name="Kim B.-C."/>
        </authorList>
    </citation>
    <scope>NUCLEOTIDE SEQUENCE [LARGE SCALE GENOMIC DNA]</scope>
    <source>
        <strain evidence="2 3">LV19</strain>
    </source>
</reference>
<organism evidence="2 3">
    <name type="scientific">Erysipelothrix larvae</name>
    <dbReference type="NCBI Taxonomy" id="1514105"/>
    <lineage>
        <taxon>Bacteria</taxon>
        <taxon>Bacillati</taxon>
        <taxon>Bacillota</taxon>
        <taxon>Erysipelotrichia</taxon>
        <taxon>Erysipelotrichales</taxon>
        <taxon>Erysipelotrichaceae</taxon>
        <taxon>Erysipelothrix</taxon>
    </lineage>
</organism>
<dbReference type="OrthoDB" id="3174166at2"/>
<feature type="transmembrane region" description="Helical" evidence="1">
    <location>
        <begin position="20"/>
        <end position="37"/>
    </location>
</feature>
<keyword evidence="3" id="KW-1185">Reference proteome</keyword>
<feature type="transmembrane region" description="Helical" evidence="1">
    <location>
        <begin position="43"/>
        <end position="60"/>
    </location>
</feature>
<accession>A0A109UGH2</accession>
<name>A0A109UGH2_9FIRM</name>
<sequence length="134" mass="15990">MGKWQAKLQSFMKGRYGPDILSRDLTWLALALILANIFIRFQYMPVIVLVIILIGYLRMFSKNYSKRYNENRIYMNARVKITRPIGKFFKRIKDLPKYKYLKCPNCKREMRVPRGKKQIVVTCPQCRTKFDAKS</sequence>
<proteinExistence type="predicted"/>
<dbReference type="STRING" id="1514105.AOC36_00800"/>
<dbReference type="AlphaFoldDB" id="A0A109UGH2"/>
<dbReference type="EMBL" id="CP013213">
    <property type="protein sequence ID" value="AMC92581.1"/>
    <property type="molecule type" value="Genomic_DNA"/>
</dbReference>
<dbReference type="RefSeq" id="WP_067630064.1">
    <property type="nucleotide sequence ID" value="NZ_CP013213.1"/>
</dbReference>